<feature type="region of interest" description="Disordered" evidence="1">
    <location>
        <begin position="90"/>
        <end position="195"/>
    </location>
</feature>
<feature type="compositionally biased region" description="Polar residues" evidence="1">
    <location>
        <begin position="137"/>
        <end position="159"/>
    </location>
</feature>
<feature type="compositionally biased region" description="Low complexity" evidence="1">
    <location>
        <begin position="119"/>
        <end position="136"/>
    </location>
</feature>
<dbReference type="EMBL" id="BMAR01000027">
    <property type="protein sequence ID" value="GFR49019.1"/>
    <property type="molecule type" value="Genomic_DNA"/>
</dbReference>
<feature type="non-terminal residue" evidence="2">
    <location>
        <position position="1"/>
    </location>
</feature>
<feature type="compositionally biased region" description="Low complexity" evidence="1">
    <location>
        <begin position="160"/>
        <end position="180"/>
    </location>
</feature>
<evidence type="ECO:0000313" key="3">
    <source>
        <dbReference type="Proteomes" id="UP001054857"/>
    </source>
</evidence>
<accession>A0AAD3DVT1</accession>
<organism evidence="2 3">
    <name type="scientific">Astrephomene gubernaculifera</name>
    <dbReference type="NCBI Taxonomy" id="47775"/>
    <lineage>
        <taxon>Eukaryota</taxon>
        <taxon>Viridiplantae</taxon>
        <taxon>Chlorophyta</taxon>
        <taxon>core chlorophytes</taxon>
        <taxon>Chlorophyceae</taxon>
        <taxon>CS clade</taxon>
        <taxon>Chlamydomonadales</taxon>
        <taxon>Astrephomenaceae</taxon>
        <taxon>Astrephomene</taxon>
    </lineage>
</organism>
<gene>
    <name evidence="2" type="ORF">Agub_g11040</name>
</gene>
<protein>
    <submittedName>
        <fullName evidence="2">Uncharacterized protein</fullName>
    </submittedName>
</protein>
<feature type="compositionally biased region" description="Low complexity" evidence="1">
    <location>
        <begin position="90"/>
        <end position="105"/>
    </location>
</feature>
<evidence type="ECO:0000313" key="2">
    <source>
        <dbReference type="EMBL" id="GFR49019.1"/>
    </source>
</evidence>
<dbReference type="Proteomes" id="UP001054857">
    <property type="component" value="Unassembled WGS sequence"/>
</dbReference>
<name>A0AAD3DVT1_9CHLO</name>
<sequence>MQTANDLRIATHYSAGSSGRLHGYPPAPAHLRPYIRQPSTPFLGNHPPCKHAALVSPAGAATAATTYRMDALRPPHPSAPVVKFASPNALLSSQPSAPSSHSCSSHGRGKRNRWPRPPAAVNASSAAEAFASPGESRQASDLPATSHTHGSCDTSSNNHGSCDTSSSTSSGIGASSTMSGPPAPRPPSPTIDLGDGVILQLHPMPECGLSFDGASDAGGHSDTPSGAAASDNNDDDDDDVDADDSGLAGSEGRMLITRDLRQAYEWREVRRLLAANGAVLDAVHLATAARRLRVLAPPPLGKRMASERSHFRSFLSGFVQLCGYHLSAMPPKQLVAVLYSLSALHFPPPPGWMAAWLHAAGRHLQVGGFGPRELANVLASLGRLNYDPGVTRMLQLCGAVAVYLE</sequence>
<feature type="compositionally biased region" description="Acidic residues" evidence="1">
    <location>
        <begin position="232"/>
        <end position="244"/>
    </location>
</feature>
<comment type="caution">
    <text evidence="2">The sequence shown here is derived from an EMBL/GenBank/DDBJ whole genome shotgun (WGS) entry which is preliminary data.</text>
</comment>
<proteinExistence type="predicted"/>
<feature type="region of interest" description="Disordered" evidence="1">
    <location>
        <begin position="208"/>
        <end position="248"/>
    </location>
</feature>
<keyword evidence="3" id="KW-1185">Reference proteome</keyword>
<reference evidence="2 3" key="1">
    <citation type="journal article" date="2021" name="Sci. Rep.">
        <title>Genome sequencing of the multicellular alga Astrephomene provides insights into convergent evolution of germ-soma differentiation.</title>
        <authorList>
            <person name="Yamashita S."/>
            <person name="Yamamoto K."/>
            <person name="Matsuzaki R."/>
            <person name="Suzuki S."/>
            <person name="Yamaguchi H."/>
            <person name="Hirooka S."/>
            <person name="Minakuchi Y."/>
            <person name="Miyagishima S."/>
            <person name="Kawachi M."/>
            <person name="Toyoda A."/>
            <person name="Nozaki H."/>
        </authorList>
    </citation>
    <scope>NUCLEOTIDE SEQUENCE [LARGE SCALE GENOMIC DNA]</scope>
    <source>
        <strain evidence="2 3">NIES-4017</strain>
    </source>
</reference>
<evidence type="ECO:0000256" key="1">
    <source>
        <dbReference type="SAM" id="MobiDB-lite"/>
    </source>
</evidence>
<dbReference type="AlphaFoldDB" id="A0AAD3DVT1"/>